<evidence type="ECO:0000313" key="1">
    <source>
        <dbReference type="EMBL" id="CDW23434.1"/>
    </source>
</evidence>
<protein>
    <submittedName>
        <fullName evidence="1">Uncharacterized protein</fullName>
    </submittedName>
</protein>
<sequence length="37" mass="4693">YYNKPRYILYKYLDKDLALARLRERRNTNCDVNRQEQ</sequence>
<proteinExistence type="predicted"/>
<organism evidence="1">
    <name type="scientific">Lepeophtheirus salmonis</name>
    <name type="common">Salmon louse</name>
    <name type="synonym">Caligus salmonis</name>
    <dbReference type="NCBI Taxonomy" id="72036"/>
    <lineage>
        <taxon>Eukaryota</taxon>
        <taxon>Metazoa</taxon>
        <taxon>Ecdysozoa</taxon>
        <taxon>Arthropoda</taxon>
        <taxon>Crustacea</taxon>
        <taxon>Multicrustacea</taxon>
        <taxon>Hexanauplia</taxon>
        <taxon>Copepoda</taxon>
        <taxon>Siphonostomatoida</taxon>
        <taxon>Caligidae</taxon>
        <taxon>Lepeophtheirus</taxon>
    </lineage>
</organism>
<dbReference type="AlphaFoldDB" id="A0A0K2TBJ5"/>
<feature type="non-terminal residue" evidence="1">
    <location>
        <position position="1"/>
    </location>
</feature>
<accession>A0A0K2TBJ5</accession>
<dbReference type="EMBL" id="HACA01006073">
    <property type="protein sequence ID" value="CDW23434.1"/>
    <property type="molecule type" value="Transcribed_RNA"/>
</dbReference>
<reference evidence="1" key="1">
    <citation type="submission" date="2014-05" db="EMBL/GenBank/DDBJ databases">
        <authorList>
            <person name="Chronopoulou M."/>
        </authorList>
    </citation>
    <scope>NUCLEOTIDE SEQUENCE</scope>
    <source>
        <tissue evidence="1">Whole organism</tissue>
    </source>
</reference>
<name>A0A0K2TBJ5_LEPSM</name>